<evidence type="ECO:0000313" key="1">
    <source>
        <dbReference type="EMBL" id="ONK73260.1"/>
    </source>
</evidence>
<organism evidence="1 2">
    <name type="scientific">Asparagus officinalis</name>
    <name type="common">Garden asparagus</name>
    <dbReference type="NCBI Taxonomy" id="4686"/>
    <lineage>
        <taxon>Eukaryota</taxon>
        <taxon>Viridiplantae</taxon>
        <taxon>Streptophyta</taxon>
        <taxon>Embryophyta</taxon>
        <taxon>Tracheophyta</taxon>
        <taxon>Spermatophyta</taxon>
        <taxon>Magnoliopsida</taxon>
        <taxon>Liliopsida</taxon>
        <taxon>Asparagales</taxon>
        <taxon>Asparagaceae</taxon>
        <taxon>Asparagoideae</taxon>
        <taxon>Asparagus</taxon>
    </lineage>
</organism>
<dbReference type="Gramene" id="ONK73260">
    <property type="protein sequence ID" value="ONK73260"/>
    <property type="gene ID" value="A4U43_C04F29070"/>
</dbReference>
<name>A0A5P1F9Q7_ASPOF</name>
<evidence type="ECO:0000313" key="2">
    <source>
        <dbReference type="Proteomes" id="UP000243459"/>
    </source>
</evidence>
<dbReference type="EMBL" id="CM007384">
    <property type="protein sequence ID" value="ONK73260.1"/>
    <property type="molecule type" value="Genomic_DNA"/>
</dbReference>
<gene>
    <name evidence="1" type="ORF">A4U43_C04F29070</name>
</gene>
<protein>
    <submittedName>
        <fullName evidence="1">Uncharacterized protein</fullName>
    </submittedName>
</protein>
<accession>A0A5P1F9Q7</accession>
<keyword evidence="2" id="KW-1185">Reference proteome</keyword>
<reference evidence="2" key="1">
    <citation type="journal article" date="2017" name="Nat. Commun.">
        <title>The asparagus genome sheds light on the origin and evolution of a young Y chromosome.</title>
        <authorList>
            <person name="Harkess A."/>
            <person name="Zhou J."/>
            <person name="Xu C."/>
            <person name="Bowers J.E."/>
            <person name="Van der Hulst R."/>
            <person name="Ayyampalayam S."/>
            <person name="Mercati F."/>
            <person name="Riccardi P."/>
            <person name="McKain M.R."/>
            <person name="Kakrana A."/>
            <person name="Tang H."/>
            <person name="Ray J."/>
            <person name="Groenendijk J."/>
            <person name="Arikit S."/>
            <person name="Mathioni S.M."/>
            <person name="Nakano M."/>
            <person name="Shan H."/>
            <person name="Telgmann-Rauber A."/>
            <person name="Kanno A."/>
            <person name="Yue Z."/>
            <person name="Chen H."/>
            <person name="Li W."/>
            <person name="Chen Y."/>
            <person name="Xu X."/>
            <person name="Zhang Y."/>
            <person name="Luo S."/>
            <person name="Chen H."/>
            <person name="Gao J."/>
            <person name="Mao Z."/>
            <person name="Pires J.C."/>
            <person name="Luo M."/>
            <person name="Kudrna D."/>
            <person name="Wing R.A."/>
            <person name="Meyers B.C."/>
            <person name="Yi K."/>
            <person name="Kong H."/>
            <person name="Lavrijsen P."/>
            <person name="Sunseri F."/>
            <person name="Falavigna A."/>
            <person name="Ye Y."/>
            <person name="Leebens-Mack J.H."/>
            <person name="Chen G."/>
        </authorList>
    </citation>
    <scope>NUCLEOTIDE SEQUENCE [LARGE SCALE GENOMIC DNA]</scope>
    <source>
        <strain evidence="2">cv. DH0086</strain>
    </source>
</reference>
<sequence length="124" mass="14573">MLSDLGSILAEKPSIYELSTSSELKDYEFLPQDPYCPLNLPIIYRGIKTKMQERVRGNRNQVKTECYELWLKTLEEKRRALFQEKVFEGIDKNWWGVLCSFYSSKSKQAEAKQNKVNRESKKQG</sequence>
<dbReference type="Proteomes" id="UP000243459">
    <property type="component" value="Chromosome 4"/>
</dbReference>
<proteinExistence type="predicted"/>
<dbReference type="AlphaFoldDB" id="A0A5P1F9Q7"/>